<proteinExistence type="predicted"/>
<dbReference type="RefSeq" id="WP_081161360.1">
    <property type="nucleotide sequence ID" value="NZ_LWBP01000014.1"/>
</dbReference>
<keyword evidence="2" id="KW-1185">Reference proteome</keyword>
<name>A0A1V9GAI1_9BACT</name>
<organism evidence="1 2">
    <name type="scientific">Niastella populi</name>
    <dbReference type="NCBI Taxonomy" id="550983"/>
    <lineage>
        <taxon>Bacteria</taxon>
        <taxon>Pseudomonadati</taxon>
        <taxon>Bacteroidota</taxon>
        <taxon>Chitinophagia</taxon>
        <taxon>Chitinophagales</taxon>
        <taxon>Chitinophagaceae</taxon>
        <taxon>Niastella</taxon>
    </lineage>
</organism>
<gene>
    <name evidence="1" type="ORF">A4R26_32920</name>
</gene>
<sequence>MKVYIVTENPCTLVGCEDLKIMTVQPDLEAAFLKEYEGRIIASGNSVQDVLIQYNQLINDRS</sequence>
<comment type="caution">
    <text evidence="1">The sequence shown here is derived from an EMBL/GenBank/DDBJ whole genome shotgun (WGS) entry which is preliminary data.</text>
</comment>
<evidence type="ECO:0000313" key="2">
    <source>
        <dbReference type="Proteomes" id="UP000192276"/>
    </source>
</evidence>
<dbReference type="AlphaFoldDB" id="A0A1V9GAI1"/>
<protein>
    <submittedName>
        <fullName evidence="1">Uncharacterized protein</fullName>
    </submittedName>
</protein>
<dbReference type="EMBL" id="LWBP01000014">
    <property type="protein sequence ID" value="OQP67675.1"/>
    <property type="molecule type" value="Genomic_DNA"/>
</dbReference>
<evidence type="ECO:0000313" key="1">
    <source>
        <dbReference type="EMBL" id="OQP67675.1"/>
    </source>
</evidence>
<dbReference type="OrthoDB" id="686781at2"/>
<accession>A0A1V9GAI1</accession>
<dbReference type="Proteomes" id="UP000192276">
    <property type="component" value="Unassembled WGS sequence"/>
</dbReference>
<reference evidence="2" key="1">
    <citation type="submission" date="2016-04" db="EMBL/GenBank/DDBJ databases">
        <authorList>
            <person name="Chen L."/>
            <person name="Zhuang W."/>
            <person name="Wang G."/>
        </authorList>
    </citation>
    <scope>NUCLEOTIDE SEQUENCE [LARGE SCALE GENOMIC DNA]</scope>
    <source>
        <strain evidence="2">208</strain>
    </source>
</reference>